<sequence length="146" mass="17872">MMRYWVFKHTYPNATEDEHYDLINTCLNNNFCYFHYEYGLIKNTSRVWNVVKNIKIGDVIFLFDNYNLYAYGYAKSPRKLKNSNKIFLNCNSIINNKNHEVNGTVYRHDKINDIYVYFEDCECFYENLYDDDTIPYEWKQRIDVNW</sequence>
<dbReference type="Proteomes" id="UP000043763">
    <property type="component" value="Unassembled WGS sequence"/>
</dbReference>
<dbReference type="EMBL" id="CVLB01000001">
    <property type="protein sequence ID" value="CRF31388.1"/>
    <property type="molecule type" value="Genomic_DNA"/>
</dbReference>
<dbReference type="AlphaFoldDB" id="A0A0G4K3Z7"/>
<evidence type="ECO:0000313" key="2">
    <source>
        <dbReference type="Proteomes" id="UP000043763"/>
    </source>
</evidence>
<reference evidence="2" key="1">
    <citation type="submission" date="2015-04" db="EMBL/GenBank/DDBJ databases">
        <authorList>
            <person name="Mushtaq Mamoona"/>
        </authorList>
    </citation>
    <scope>NUCLEOTIDE SEQUENCE [LARGE SCALE GENOMIC DNA]</scope>
    <source>
        <strain evidence="2">AN4859/03</strain>
    </source>
</reference>
<organism evidence="1 2">
    <name type="scientific">Brachyspira suanatina</name>
    <dbReference type="NCBI Taxonomy" id="381802"/>
    <lineage>
        <taxon>Bacteria</taxon>
        <taxon>Pseudomonadati</taxon>
        <taxon>Spirochaetota</taxon>
        <taxon>Spirochaetia</taxon>
        <taxon>Brachyspirales</taxon>
        <taxon>Brachyspiraceae</taxon>
        <taxon>Brachyspira</taxon>
    </lineage>
</organism>
<name>A0A0G4K3Z7_9SPIR</name>
<keyword evidence="2" id="KW-1185">Reference proteome</keyword>
<gene>
    <name evidence="1" type="ORF">BRSU_0073</name>
</gene>
<proteinExistence type="predicted"/>
<accession>A0A0G4K3Z7</accession>
<evidence type="ECO:0000313" key="1">
    <source>
        <dbReference type="EMBL" id="CRF31388.1"/>
    </source>
</evidence>
<protein>
    <submittedName>
        <fullName evidence="1">Uncharacterized protein</fullName>
    </submittedName>
</protein>